<dbReference type="GO" id="GO:0004057">
    <property type="term" value="F:arginyl-tRNA--protein transferase activity"/>
    <property type="evidence" value="ECO:0007669"/>
    <property type="project" value="InterPro"/>
</dbReference>
<evidence type="ECO:0000259" key="1">
    <source>
        <dbReference type="Pfam" id="PF04377"/>
    </source>
</evidence>
<comment type="caution">
    <text evidence="2">The sequence shown here is derived from an EMBL/GenBank/DDBJ whole genome shotgun (WGS) entry which is preliminary data.</text>
</comment>
<dbReference type="AlphaFoldDB" id="A0A367YN95"/>
<dbReference type="InterPro" id="IPR030700">
    <property type="entry name" value="N-end_Aminoacyl_Trfase"/>
</dbReference>
<dbReference type="GO" id="GO:0005737">
    <property type="term" value="C:cytoplasm"/>
    <property type="evidence" value="ECO:0007669"/>
    <property type="project" value="TreeGrafter"/>
</dbReference>
<protein>
    <submittedName>
        <fullName evidence="2">Arginyl-tRNA--protein transferase 1</fullName>
    </submittedName>
</protein>
<name>A0A367YN95_9ASCO</name>
<accession>A0A367YN95</accession>
<dbReference type="Pfam" id="PF04377">
    <property type="entry name" value="ATE_C"/>
    <property type="match status" value="1"/>
</dbReference>
<proteinExistence type="predicted"/>
<dbReference type="OrthoDB" id="74183at2759"/>
<evidence type="ECO:0000313" key="3">
    <source>
        <dbReference type="Proteomes" id="UP000253472"/>
    </source>
</evidence>
<dbReference type="STRING" id="5486.A0A367YN95"/>
<sequence>MILSPPHHFGDRGCGYCGNSKQDDHYALDSQVSSNLRKESVIMGTTIIQMFCSEYDELINMGLGDPGHTFDLNRLYEAQVQSTRFRTKFEPLVYKKYQIHVHNDEPDDVTESSFKRFLCDTPFPKEESRGVVYETAYWTYHELYYLDDKLIAISVLDFLPLGTLSGLKELQMCQQLGYSWYYLGYYIEDCVKMKYKLKFGGELLDMCNEVFFPLEMKDETYDDELEIENSGKPLDYKDSAYYGKEVVNVAEDIYGTEHTDLRKKFNISSVNTVHQISYQEPYRCGKY</sequence>
<keyword evidence="2" id="KW-0808">Transferase</keyword>
<evidence type="ECO:0000313" key="2">
    <source>
        <dbReference type="EMBL" id="RCK67298.1"/>
    </source>
</evidence>
<dbReference type="EMBL" id="QLNQ01000001">
    <property type="protein sequence ID" value="RCK67298.1"/>
    <property type="molecule type" value="Genomic_DNA"/>
</dbReference>
<dbReference type="PANTHER" id="PTHR21367:SF1">
    <property type="entry name" value="ARGINYL-TRNA--PROTEIN TRANSFERASE 1"/>
    <property type="match status" value="1"/>
</dbReference>
<organism evidence="2 3">
    <name type="scientific">Candida viswanathii</name>
    <dbReference type="NCBI Taxonomy" id="5486"/>
    <lineage>
        <taxon>Eukaryota</taxon>
        <taxon>Fungi</taxon>
        <taxon>Dikarya</taxon>
        <taxon>Ascomycota</taxon>
        <taxon>Saccharomycotina</taxon>
        <taxon>Pichiomycetes</taxon>
        <taxon>Debaryomycetaceae</taxon>
        <taxon>Candida/Lodderomyces clade</taxon>
        <taxon>Candida</taxon>
    </lineage>
</organism>
<gene>
    <name evidence="2" type="primary">ATE1</name>
    <name evidence="2" type="ORF">Cantr_03481</name>
</gene>
<dbReference type="InterPro" id="IPR007472">
    <property type="entry name" value="N-end_Aminoacyl_Trfase_C"/>
</dbReference>
<keyword evidence="3" id="KW-1185">Reference proteome</keyword>
<reference evidence="2 3" key="1">
    <citation type="submission" date="2018-06" db="EMBL/GenBank/DDBJ databases">
        <title>Whole genome sequencing of Candida tropicalis (genome annotated by CSBL at Korea University).</title>
        <authorList>
            <person name="Ahn J."/>
        </authorList>
    </citation>
    <scope>NUCLEOTIDE SEQUENCE [LARGE SCALE GENOMIC DNA]</scope>
    <source>
        <strain evidence="2 3">ATCC 20962</strain>
    </source>
</reference>
<dbReference type="PANTHER" id="PTHR21367">
    <property type="entry name" value="ARGININE-TRNA-PROTEIN TRANSFERASE 1"/>
    <property type="match status" value="1"/>
</dbReference>
<dbReference type="Proteomes" id="UP000253472">
    <property type="component" value="Unassembled WGS sequence"/>
</dbReference>
<feature type="domain" description="N-end rule aminoacyl transferase C-terminal" evidence="1">
    <location>
        <begin position="160"/>
        <end position="200"/>
    </location>
</feature>